<reference evidence="3" key="1">
    <citation type="journal article" date="2023" name="Mol. Phylogenet. Evol.">
        <title>Genome-scale phylogeny and comparative genomics of the fungal order Sordariales.</title>
        <authorList>
            <person name="Hensen N."/>
            <person name="Bonometti L."/>
            <person name="Westerberg I."/>
            <person name="Brannstrom I.O."/>
            <person name="Guillou S."/>
            <person name="Cros-Aarteil S."/>
            <person name="Calhoun S."/>
            <person name="Haridas S."/>
            <person name="Kuo A."/>
            <person name="Mondo S."/>
            <person name="Pangilinan J."/>
            <person name="Riley R."/>
            <person name="LaButti K."/>
            <person name="Andreopoulos B."/>
            <person name="Lipzen A."/>
            <person name="Chen C."/>
            <person name="Yan M."/>
            <person name="Daum C."/>
            <person name="Ng V."/>
            <person name="Clum A."/>
            <person name="Steindorff A."/>
            <person name="Ohm R.A."/>
            <person name="Martin F."/>
            <person name="Silar P."/>
            <person name="Natvig D.O."/>
            <person name="Lalanne C."/>
            <person name="Gautier V."/>
            <person name="Ament-Velasquez S.L."/>
            <person name="Kruys A."/>
            <person name="Hutchinson M.I."/>
            <person name="Powell A.J."/>
            <person name="Barry K."/>
            <person name="Miller A.N."/>
            <person name="Grigoriev I.V."/>
            <person name="Debuchy R."/>
            <person name="Gladieux P."/>
            <person name="Hiltunen Thoren M."/>
            <person name="Johannesson H."/>
        </authorList>
    </citation>
    <scope>NUCLEOTIDE SEQUENCE</scope>
    <source>
        <strain evidence="3">SMH4131-1</strain>
    </source>
</reference>
<dbReference type="Pfam" id="PF07110">
    <property type="entry name" value="EthD"/>
    <property type="match status" value="1"/>
</dbReference>
<dbReference type="InterPro" id="IPR009799">
    <property type="entry name" value="EthD_dom"/>
</dbReference>
<sequence>MSVANPTASALPGRLLRMTLQIYRNQSSTTEDREKFARDYLSKVAALHAKNGIEIYQQVYTPVGYRAALDEMNRRNNRGWVIDDHDITVEFYFRNFAELNRVNTDPEFQALQASEGPYVNLIHTVVTLGWVEKYVDGGKVVNLGPDGKSLYPPWSELNDLSTAFPARPAEGAKYALEKKEEEKKGE</sequence>
<feature type="domain" description="EthD" evidence="2">
    <location>
        <begin position="31"/>
        <end position="118"/>
    </location>
</feature>
<organism evidence="3 4">
    <name type="scientific">Cercophora scortea</name>
    <dbReference type="NCBI Taxonomy" id="314031"/>
    <lineage>
        <taxon>Eukaryota</taxon>
        <taxon>Fungi</taxon>
        <taxon>Dikarya</taxon>
        <taxon>Ascomycota</taxon>
        <taxon>Pezizomycotina</taxon>
        <taxon>Sordariomycetes</taxon>
        <taxon>Sordariomycetidae</taxon>
        <taxon>Sordariales</taxon>
        <taxon>Lasiosphaeriaceae</taxon>
        <taxon>Cercophora</taxon>
    </lineage>
</organism>
<comment type="caution">
    <text evidence="3">The sequence shown here is derived from an EMBL/GenBank/DDBJ whole genome shotgun (WGS) entry which is preliminary data.</text>
</comment>
<gene>
    <name evidence="3" type="ORF">B0T19DRAFT_438624</name>
</gene>
<dbReference type="EMBL" id="JAUEPO010000002">
    <property type="protein sequence ID" value="KAK3331741.1"/>
    <property type="molecule type" value="Genomic_DNA"/>
</dbReference>
<evidence type="ECO:0000313" key="4">
    <source>
        <dbReference type="Proteomes" id="UP001286456"/>
    </source>
</evidence>
<dbReference type="AlphaFoldDB" id="A0AAE0MGI9"/>
<name>A0AAE0MGI9_9PEZI</name>
<reference evidence="3" key="2">
    <citation type="submission" date="2023-06" db="EMBL/GenBank/DDBJ databases">
        <authorList>
            <consortium name="Lawrence Berkeley National Laboratory"/>
            <person name="Haridas S."/>
            <person name="Hensen N."/>
            <person name="Bonometti L."/>
            <person name="Westerberg I."/>
            <person name="Brannstrom I.O."/>
            <person name="Guillou S."/>
            <person name="Cros-Aarteil S."/>
            <person name="Calhoun S."/>
            <person name="Kuo A."/>
            <person name="Mondo S."/>
            <person name="Pangilinan J."/>
            <person name="Riley R."/>
            <person name="Labutti K."/>
            <person name="Andreopoulos B."/>
            <person name="Lipzen A."/>
            <person name="Chen C."/>
            <person name="Yanf M."/>
            <person name="Daum C."/>
            <person name="Ng V."/>
            <person name="Clum A."/>
            <person name="Steindorff A."/>
            <person name="Ohm R."/>
            <person name="Martin F."/>
            <person name="Silar P."/>
            <person name="Natvig D."/>
            <person name="Lalanne C."/>
            <person name="Gautier V."/>
            <person name="Ament-Velasquez S.L."/>
            <person name="Kruys A."/>
            <person name="Hutchinson M.I."/>
            <person name="Powell A.J."/>
            <person name="Barry K."/>
            <person name="Miller A.N."/>
            <person name="Grigoriev I.V."/>
            <person name="Debuchy R."/>
            <person name="Gladieux P."/>
            <person name="Thoren M.H."/>
            <person name="Johannesson H."/>
        </authorList>
    </citation>
    <scope>NUCLEOTIDE SEQUENCE</scope>
    <source>
        <strain evidence="3">SMH4131-1</strain>
    </source>
</reference>
<evidence type="ECO:0000259" key="2">
    <source>
        <dbReference type="Pfam" id="PF07110"/>
    </source>
</evidence>
<accession>A0AAE0MGI9</accession>
<evidence type="ECO:0000313" key="3">
    <source>
        <dbReference type="EMBL" id="KAK3331741.1"/>
    </source>
</evidence>
<evidence type="ECO:0000256" key="1">
    <source>
        <dbReference type="ARBA" id="ARBA00005986"/>
    </source>
</evidence>
<keyword evidence="4" id="KW-1185">Reference proteome</keyword>
<protein>
    <recommendedName>
        <fullName evidence="2">EthD domain-containing protein</fullName>
    </recommendedName>
</protein>
<dbReference type="GO" id="GO:0016491">
    <property type="term" value="F:oxidoreductase activity"/>
    <property type="evidence" value="ECO:0007669"/>
    <property type="project" value="InterPro"/>
</dbReference>
<proteinExistence type="inferred from homology"/>
<comment type="similarity">
    <text evidence="1">Belongs to the tpcK family.</text>
</comment>
<dbReference type="Proteomes" id="UP001286456">
    <property type="component" value="Unassembled WGS sequence"/>
</dbReference>